<feature type="region of interest" description="Disordered" evidence="3">
    <location>
        <begin position="1"/>
        <end position="59"/>
    </location>
</feature>
<reference evidence="4 5" key="1">
    <citation type="submission" date="2019-09" db="EMBL/GenBank/DDBJ databases">
        <title>Genome Sequences of Streptomyces kaniharaensis ATCC 21070.</title>
        <authorList>
            <person name="Zhu W."/>
            <person name="De Crecy-Lagard V."/>
            <person name="Richards N.G."/>
        </authorList>
    </citation>
    <scope>NUCLEOTIDE SEQUENCE [LARGE SCALE GENOMIC DNA]</scope>
    <source>
        <strain evidence="4 5">SF-557</strain>
    </source>
</reference>
<dbReference type="Gene3D" id="3.40.50.720">
    <property type="entry name" value="NAD(P)-binding Rossmann-like Domain"/>
    <property type="match status" value="1"/>
</dbReference>
<sequence>MAARAPHARDRAARDGRTPRPGRRPAGPRPRAGHHAHARADGVGLTPRLPADPDRPTRTRTCTGRAAACSAALQTVVRLQAQAARAAAAAGNPEPAEEAVQAIEKVGGSAVAVKADVADEAEVAALFDAAEERFGGADVVVHTAGMSRPAHPMLLRRGLPAARPALHRRRGGSHDS</sequence>
<dbReference type="EMBL" id="WBOF01000002">
    <property type="protein sequence ID" value="MQS16513.1"/>
    <property type="molecule type" value="Genomic_DNA"/>
</dbReference>
<organism evidence="4 5">
    <name type="scientific">Streptomyces kaniharaensis</name>
    <dbReference type="NCBI Taxonomy" id="212423"/>
    <lineage>
        <taxon>Bacteria</taxon>
        <taxon>Bacillati</taxon>
        <taxon>Actinomycetota</taxon>
        <taxon>Actinomycetes</taxon>
        <taxon>Kitasatosporales</taxon>
        <taxon>Streptomycetaceae</taxon>
        <taxon>Streptomyces</taxon>
    </lineage>
</organism>
<name>A0A6N7L3S7_9ACTN</name>
<feature type="compositionally biased region" description="Basic and acidic residues" evidence="3">
    <location>
        <begin position="7"/>
        <end position="18"/>
    </location>
</feature>
<comment type="similarity">
    <text evidence="1">Belongs to the short-chain dehydrogenases/reductases (SDR) family.</text>
</comment>
<evidence type="ECO:0000256" key="1">
    <source>
        <dbReference type="ARBA" id="ARBA00006484"/>
    </source>
</evidence>
<proteinExistence type="inferred from homology"/>
<comment type="caution">
    <text evidence="4">The sequence shown here is derived from an EMBL/GenBank/DDBJ whole genome shotgun (WGS) entry which is preliminary data.</text>
</comment>
<accession>A0A6N7L3S7</accession>
<dbReference type="AlphaFoldDB" id="A0A6N7L3S7"/>
<keyword evidence="5" id="KW-1185">Reference proteome</keyword>
<dbReference type="SUPFAM" id="SSF51735">
    <property type="entry name" value="NAD(P)-binding Rossmann-fold domains"/>
    <property type="match status" value="1"/>
</dbReference>
<dbReference type="Pfam" id="PF13561">
    <property type="entry name" value="adh_short_C2"/>
    <property type="match status" value="1"/>
</dbReference>
<dbReference type="GO" id="GO:0016491">
    <property type="term" value="F:oxidoreductase activity"/>
    <property type="evidence" value="ECO:0007669"/>
    <property type="project" value="UniProtKB-KW"/>
</dbReference>
<dbReference type="PANTHER" id="PTHR43669:SF3">
    <property type="entry name" value="ALCOHOL DEHYDROGENASE, PUTATIVE (AFU_ORTHOLOGUE AFUA_3G03445)-RELATED"/>
    <property type="match status" value="1"/>
</dbReference>
<evidence type="ECO:0000256" key="3">
    <source>
        <dbReference type="SAM" id="MobiDB-lite"/>
    </source>
</evidence>
<protein>
    <submittedName>
        <fullName evidence="4">SDR family oxidoreductase</fullName>
    </submittedName>
</protein>
<gene>
    <name evidence="4" type="ORF">F7Q99_31060</name>
</gene>
<dbReference type="InterPro" id="IPR036291">
    <property type="entry name" value="NAD(P)-bd_dom_sf"/>
</dbReference>
<keyword evidence="2" id="KW-0560">Oxidoreductase</keyword>
<dbReference type="Proteomes" id="UP000450000">
    <property type="component" value="Unassembled WGS sequence"/>
</dbReference>
<evidence type="ECO:0000313" key="5">
    <source>
        <dbReference type="Proteomes" id="UP000450000"/>
    </source>
</evidence>
<evidence type="ECO:0000256" key="2">
    <source>
        <dbReference type="ARBA" id="ARBA00023002"/>
    </source>
</evidence>
<dbReference type="PANTHER" id="PTHR43669">
    <property type="entry name" value="5-KETO-D-GLUCONATE 5-REDUCTASE"/>
    <property type="match status" value="1"/>
</dbReference>
<dbReference type="InterPro" id="IPR002347">
    <property type="entry name" value="SDR_fam"/>
</dbReference>
<evidence type="ECO:0000313" key="4">
    <source>
        <dbReference type="EMBL" id="MQS16513.1"/>
    </source>
</evidence>